<dbReference type="RefSeq" id="WP_284874492.1">
    <property type="nucleotide sequence ID" value="NZ_CP126970.1"/>
</dbReference>
<feature type="compositionally biased region" description="Basic and acidic residues" evidence="1">
    <location>
        <begin position="112"/>
        <end position="133"/>
    </location>
</feature>
<name>A0ABY8VK10_9CORY</name>
<dbReference type="Pfam" id="PF11298">
    <property type="entry name" value="DUF3099"/>
    <property type="match status" value="1"/>
</dbReference>
<organism evidence="3 4">
    <name type="scientific">Corynebacterium suedekumii</name>
    <dbReference type="NCBI Taxonomy" id="3049801"/>
    <lineage>
        <taxon>Bacteria</taxon>
        <taxon>Bacillati</taxon>
        <taxon>Actinomycetota</taxon>
        <taxon>Actinomycetes</taxon>
        <taxon>Mycobacteriales</taxon>
        <taxon>Corynebacteriaceae</taxon>
        <taxon>Corynebacterium</taxon>
    </lineage>
</organism>
<proteinExistence type="predicted"/>
<keyword evidence="2" id="KW-0812">Transmembrane</keyword>
<gene>
    <name evidence="3" type="ORF">QP029_11940</name>
</gene>
<keyword evidence="2" id="KW-1133">Transmembrane helix</keyword>
<evidence type="ECO:0000256" key="2">
    <source>
        <dbReference type="SAM" id="Phobius"/>
    </source>
</evidence>
<evidence type="ECO:0000313" key="3">
    <source>
        <dbReference type="EMBL" id="WIM69899.1"/>
    </source>
</evidence>
<dbReference type="Proteomes" id="UP001238805">
    <property type="component" value="Chromosome"/>
</dbReference>
<feature type="transmembrane region" description="Helical" evidence="2">
    <location>
        <begin position="62"/>
        <end position="83"/>
    </location>
</feature>
<evidence type="ECO:0000313" key="4">
    <source>
        <dbReference type="Proteomes" id="UP001238805"/>
    </source>
</evidence>
<keyword evidence="4" id="KW-1185">Reference proteome</keyword>
<dbReference type="InterPro" id="IPR021449">
    <property type="entry name" value="DUF3099"/>
</dbReference>
<sequence>MDEQTGHRSPRWGRRRAELITDARRSPSDDRHHREKAYAWIQGLRIPFLLLSMMTYLWWENWIISAALFVISVPLPWIAVVVANGRGEPRDKRAGNVYKPALAREQQQQFELENRRQRELPEHHDTIDHEENP</sequence>
<reference evidence="3 4" key="1">
    <citation type="submission" date="2023-05" db="EMBL/GenBank/DDBJ databases">
        <title>Corynebacterium suedekumii sp. nov. and Corynebacterium breve sp. nov. isolated from raw cow's milk.</title>
        <authorList>
            <person name="Baer M.K."/>
            <person name="Mehl L."/>
            <person name="Hellmuth R."/>
            <person name="Marke G."/>
            <person name="Lipski A."/>
        </authorList>
    </citation>
    <scope>NUCLEOTIDE SEQUENCE [LARGE SCALE GENOMIC DNA]</scope>
    <source>
        <strain evidence="3 4">LM112</strain>
    </source>
</reference>
<accession>A0ABY8VK10</accession>
<dbReference type="EMBL" id="CP126970">
    <property type="protein sequence ID" value="WIM69899.1"/>
    <property type="molecule type" value="Genomic_DNA"/>
</dbReference>
<feature type="transmembrane region" description="Helical" evidence="2">
    <location>
        <begin position="37"/>
        <end position="56"/>
    </location>
</feature>
<feature type="region of interest" description="Disordered" evidence="1">
    <location>
        <begin position="108"/>
        <end position="133"/>
    </location>
</feature>
<protein>
    <submittedName>
        <fullName evidence="3">DUF3099 domain-containing protein</fullName>
    </submittedName>
</protein>
<evidence type="ECO:0000256" key="1">
    <source>
        <dbReference type="SAM" id="MobiDB-lite"/>
    </source>
</evidence>
<keyword evidence="2" id="KW-0472">Membrane</keyword>